<gene>
    <name evidence="5" type="ORF">D3Z33_05125</name>
</gene>
<organism evidence="5 6">
    <name type="scientific">Senegalia massiliensis</name>
    <dbReference type="NCBI Taxonomy" id="1720316"/>
    <lineage>
        <taxon>Bacteria</taxon>
        <taxon>Bacillati</taxon>
        <taxon>Bacillota</taxon>
        <taxon>Clostridia</taxon>
        <taxon>Eubacteriales</taxon>
        <taxon>Clostridiaceae</taxon>
        <taxon>Senegalia</taxon>
    </lineage>
</organism>
<dbReference type="Pfam" id="PF07700">
    <property type="entry name" value="HNOB"/>
    <property type="match status" value="1"/>
</dbReference>
<keyword evidence="1 2" id="KW-0807">Transducer</keyword>
<dbReference type="Proteomes" id="UP000467132">
    <property type="component" value="Unassembled WGS sequence"/>
</dbReference>
<feature type="domain" description="Methyl-accepting transducer" evidence="4">
    <location>
        <begin position="314"/>
        <end position="571"/>
    </location>
</feature>
<dbReference type="GO" id="GO:0007165">
    <property type="term" value="P:signal transduction"/>
    <property type="evidence" value="ECO:0007669"/>
    <property type="project" value="UniProtKB-KW"/>
</dbReference>
<evidence type="ECO:0000313" key="6">
    <source>
        <dbReference type="Proteomes" id="UP000467132"/>
    </source>
</evidence>
<reference evidence="5 6" key="1">
    <citation type="submission" date="2018-08" db="EMBL/GenBank/DDBJ databases">
        <title>Murine metabolic-syndrome-specific gut microbial biobank.</title>
        <authorList>
            <person name="Liu C."/>
        </authorList>
    </citation>
    <scope>NUCLEOTIDE SEQUENCE [LARGE SCALE GENOMIC DNA]</scope>
    <source>
        <strain evidence="5 6">583</strain>
    </source>
</reference>
<dbReference type="InterPro" id="IPR038158">
    <property type="entry name" value="H-NOX_domain_sf"/>
</dbReference>
<evidence type="ECO:0000256" key="2">
    <source>
        <dbReference type="PROSITE-ProRule" id="PRU00284"/>
    </source>
</evidence>
<accession>A0A845R101</accession>
<keyword evidence="6" id="KW-1185">Reference proteome</keyword>
<dbReference type="PANTHER" id="PTHR32089">
    <property type="entry name" value="METHYL-ACCEPTING CHEMOTAXIS PROTEIN MCPB"/>
    <property type="match status" value="1"/>
</dbReference>
<feature type="transmembrane region" description="Helical" evidence="3">
    <location>
        <begin position="202"/>
        <end position="220"/>
    </location>
</feature>
<dbReference type="InterPro" id="IPR004089">
    <property type="entry name" value="MCPsignal_dom"/>
</dbReference>
<dbReference type="InterPro" id="IPR011644">
    <property type="entry name" value="Heme_NO-bd"/>
</dbReference>
<name>A0A845R101_9CLOT</name>
<dbReference type="PROSITE" id="PS50111">
    <property type="entry name" value="CHEMOTAXIS_TRANSDUC_2"/>
    <property type="match status" value="1"/>
</dbReference>
<dbReference type="OrthoDB" id="1660488at2"/>
<protein>
    <submittedName>
        <fullName evidence="5">Chemotaxis protein</fullName>
    </submittedName>
</protein>
<evidence type="ECO:0000256" key="3">
    <source>
        <dbReference type="SAM" id="Phobius"/>
    </source>
</evidence>
<dbReference type="SMART" id="SM00283">
    <property type="entry name" value="MA"/>
    <property type="match status" value="1"/>
</dbReference>
<keyword evidence="3" id="KW-1133">Transmembrane helix</keyword>
<dbReference type="Pfam" id="PF00015">
    <property type="entry name" value="MCPsignal"/>
    <property type="match status" value="1"/>
</dbReference>
<dbReference type="RefSeq" id="WP_160196720.1">
    <property type="nucleotide sequence ID" value="NZ_QXXA01000005.1"/>
</dbReference>
<evidence type="ECO:0000313" key="5">
    <source>
        <dbReference type="EMBL" id="NBI06243.1"/>
    </source>
</evidence>
<feature type="transmembrane region" description="Helical" evidence="3">
    <location>
        <begin position="226"/>
        <end position="246"/>
    </location>
</feature>
<dbReference type="InterPro" id="IPR024096">
    <property type="entry name" value="NO_sig/Golgi_transp_ligand-bd"/>
</dbReference>
<dbReference type="SUPFAM" id="SSF58104">
    <property type="entry name" value="Methyl-accepting chemotaxis protein (MCP) signaling domain"/>
    <property type="match status" value="1"/>
</dbReference>
<dbReference type="Gene3D" id="1.10.287.950">
    <property type="entry name" value="Methyl-accepting chemotaxis protein"/>
    <property type="match status" value="1"/>
</dbReference>
<keyword evidence="3" id="KW-0472">Membrane</keyword>
<proteinExistence type="predicted"/>
<dbReference type="GO" id="GO:0020037">
    <property type="term" value="F:heme binding"/>
    <property type="evidence" value="ECO:0007669"/>
    <property type="project" value="InterPro"/>
</dbReference>
<dbReference type="PANTHER" id="PTHR32089:SF112">
    <property type="entry name" value="LYSOZYME-LIKE PROTEIN-RELATED"/>
    <property type="match status" value="1"/>
</dbReference>
<comment type="caution">
    <text evidence="5">The sequence shown here is derived from an EMBL/GenBank/DDBJ whole genome shotgun (WGS) entry which is preliminary data.</text>
</comment>
<sequence length="600" mass="67704">MKATIVSSWIKTCEKIFGEELTNEAIQHSGIDRKKIFRPTEDIEDSKPKEMISYIAKKINKTTYEAWKEMGEENINSFFNDYPAFFDHKNLYSFLKSMYDVHVVIAGKIKGANPPLLGIIPIDKYTAEMTYKSKRGLFGYFKGLLKGASNFYGEKIEIDRIENTDNFLKLHIKFSEPIHYFKKYKINNLLSFGFIKSLHTKIAVSSLLFVGLPYIILSNLTSGTVLNIVTLALTFIVPFITSKLLFMPKRSIINSLKDLEQRNYAENIEISTNDFFEDINKYVNNYKENLITDFVGFKGMSDELNVFTEKFNEVSSNMDNTSKDIAGVVEQVAAGAISQAEETENAAYILNNNISSLTKITEKENESKVSLENAVDNINNGYNELKDTALNLKNILTKFRNVKENSTILQNKAKDVTKIVETVENISDQTNLLALNASIEASRAGEYGRGFNVVANEIRSLAEESKNAVNNINQNLLSFINDIDSLVNQIDEQYIVLDKENNKLSNVAENNYETVVTIDEVSNSLIDMINALTKETESITKVSGNIESLAAIAEENSASSQEVSANVHTYSEELSKMMSSIVEFKKVSDEFRKDLGKYKI</sequence>
<evidence type="ECO:0000256" key="1">
    <source>
        <dbReference type="ARBA" id="ARBA00023224"/>
    </source>
</evidence>
<dbReference type="GO" id="GO:0016020">
    <property type="term" value="C:membrane"/>
    <property type="evidence" value="ECO:0007669"/>
    <property type="project" value="InterPro"/>
</dbReference>
<keyword evidence="3" id="KW-0812">Transmembrane</keyword>
<dbReference type="SUPFAM" id="SSF111126">
    <property type="entry name" value="Ligand-binding domain in the NO signalling and Golgi transport"/>
    <property type="match status" value="1"/>
</dbReference>
<dbReference type="EMBL" id="QXXA01000005">
    <property type="protein sequence ID" value="NBI06243.1"/>
    <property type="molecule type" value="Genomic_DNA"/>
</dbReference>
<dbReference type="Gene3D" id="3.90.1520.10">
    <property type="entry name" value="H-NOX domain"/>
    <property type="match status" value="1"/>
</dbReference>
<dbReference type="AlphaFoldDB" id="A0A845R101"/>
<evidence type="ECO:0000259" key="4">
    <source>
        <dbReference type="PROSITE" id="PS50111"/>
    </source>
</evidence>